<comment type="subcellular location">
    <subcellularLocation>
        <location evidence="1">Cytoplasmic vesicle</location>
        <location evidence="1">Autophagosome</location>
    </subcellularLocation>
</comment>
<keyword evidence="8" id="KW-0653">Protein transport</keyword>
<name>A0AAN8W065_9MAGN</name>
<evidence type="ECO:0000256" key="12">
    <source>
        <dbReference type="PROSITE-ProRule" id="PRU10141"/>
    </source>
</evidence>
<keyword evidence="3" id="KW-0723">Serine/threonine-protein kinase</keyword>
<dbReference type="InterPro" id="IPR011009">
    <property type="entry name" value="Kinase-like_dom_sf"/>
</dbReference>
<feature type="region of interest" description="Disordered" evidence="13">
    <location>
        <begin position="429"/>
        <end position="460"/>
    </location>
</feature>
<sequence length="729" mass="79515">MAQSNTNRGRIVGDYHVGSQIGAGSFSVVWHARHRIHGTEVAIKEIVMGRLNKKLQESLMSEIHILKRINHPNIIRLHEIIEVPGKINIVLEYCKGGDLSMYVRHGRVPEETAKHFMQQLAAGLRVLRANNLIHRDLKPQNLLLSTNDSSAVLKIADFGFARSLQPRGLAETLCGSPLYMAPEIMQLQKYDAKADLWSVGAILFQLVTGKTPFTGGNQIQLLQNIVKSTELQFPPDSNLSPVCKDLCQKLLRRNPVERLTFEEFFNHPFLSCNQVAESSRSRRSSATIESSPMLDCNPLGNAEEFSQEDCLPFSLEDDSSGPEGSPSYLGRRSTMKSTYGFSLGTKADVREDISTASNNIGLASRGTSIARPVENTGFRFDNGRTYDGSIKESTKLVDQRLGNRSKVADSLEFIDQDYVLVSGPCGDMSSSSLSASKPAHSPSKSESPLRASVKMNTASSGPMPIVGAGVGNTCCIGSLESQSSAPSGTSQGSMDIGDVLEHPSTDCMTRIKSLQQSASAIKELVNEKIEAGKQLEAFSFQLVILAIWKQALHICHTQAASAMEGSPTQDTSRLKGSTSKKHGILNISECPDIIPTQGQEDVFAQIERVFLSEVGNAEELAGVIEPGSTEMPDAMEAIFQSALALGRLGGVDELMGDVSSAAALYSKAVCLLVFLLVEAPSLILNPPFSLTNLERFRLRNYIDVLNNRLAYSRSQRLVLPRRDDQQSQT</sequence>
<keyword evidence="4" id="KW-0808">Transferase</keyword>
<dbReference type="InterPro" id="IPR056281">
    <property type="entry name" value="MIT_ATG1a/b/c"/>
</dbReference>
<evidence type="ECO:0000256" key="8">
    <source>
        <dbReference type="ARBA" id="ARBA00022927"/>
    </source>
</evidence>
<dbReference type="Gene3D" id="1.10.510.10">
    <property type="entry name" value="Transferase(Phosphotransferase) domain 1"/>
    <property type="match status" value="1"/>
</dbReference>
<evidence type="ECO:0000256" key="9">
    <source>
        <dbReference type="ARBA" id="ARBA00023006"/>
    </source>
</evidence>
<evidence type="ECO:0000256" key="4">
    <source>
        <dbReference type="ARBA" id="ARBA00022679"/>
    </source>
</evidence>
<feature type="domain" description="Protein kinase" evidence="14">
    <location>
        <begin position="15"/>
        <end position="270"/>
    </location>
</feature>
<evidence type="ECO:0000256" key="1">
    <source>
        <dbReference type="ARBA" id="ARBA00004419"/>
    </source>
</evidence>
<evidence type="ECO:0000313" key="16">
    <source>
        <dbReference type="Proteomes" id="UP001370490"/>
    </source>
</evidence>
<evidence type="ECO:0000256" key="3">
    <source>
        <dbReference type="ARBA" id="ARBA00022527"/>
    </source>
</evidence>
<evidence type="ECO:0000313" key="15">
    <source>
        <dbReference type="EMBL" id="KAK6943595.1"/>
    </source>
</evidence>
<dbReference type="Proteomes" id="UP001370490">
    <property type="component" value="Unassembled WGS sequence"/>
</dbReference>
<dbReference type="PROSITE" id="PS00108">
    <property type="entry name" value="PROTEIN_KINASE_ST"/>
    <property type="match status" value="1"/>
</dbReference>
<reference evidence="15 16" key="1">
    <citation type="submission" date="2023-12" db="EMBL/GenBank/DDBJ databases">
        <title>A high-quality genome assembly for Dillenia turbinata (Dilleniales).</title>
        <authorList>
            <person name="Chanderbali A."/>
        </authorList>
    </citation>
    <scope>NUCLEOTIDE SEQUENCE [LARGE SCALE GENOMIC DNA]</scope>
    <source>
        <strain evidence="15">LSX21</strain>
        <tissue evidence="15">Leaf</tissue>
    </source>
</reference>
<dbReference type="CDD" id="cd14009">
    <property type="entry name" value="STKc_ATG1_ULK_like"/>
    <property type="match status" value="1"/>
</dbReference>
<dbReference type="AlphaFoldDB" id="A0AAN8W065"/>
<comment type="function">
    <text evidence="11">Serine/threonine protein kinase involved in autophagy. The ATG1-ATG13 protein kinase complex regulates downstream events required for autophagosome enclosure and/or vacuolar delivery.</text>
</comment>
<dbReference type="SUPFAM" id="SSF56112">
    <property type="entry name" value="Protein kinase-like (PK-like)"/>
    <property type="match status" value="1"/>
</dbReference>
<dbReference type="SMART" id="SM00220">
    <property type="entry name" value="S_TKc"/>
    <property type="match status" value="1"/>
</dbReference>
<evidence type="ECO:0000256" key="6">
    <source>
        <dbReference type="ARBA" id="ARBA00022777"/>
    </source>
</evidence>
<dbReference type="InterPro" id="IPR017441">
    <property type="entry name" value="Protein_kinase_ATP_BS"/>
</dbReference>
<keyword evidence="16" id="KW-1185">Reference proteome</keyword>
<evidence type="ECO:0000256" key="11">
    <source>
        <dbReference type="ARBA" id="ARBA00053729"/>
    </source>
</evidence>
<dbReference type="GO" id="GO:0010506">
    <property type="term" value="P:regulation of autophagy"/>
    <property type="evidence" value="ECO:0007669"/>
    <property type="project" value="InterPro"/>
</dbReference>
<keyword evidence="5 12" id="KW-0547">Nucleotide-binding</keyword>
<evidence type="ECO:0000256" key="2">
    <source>
        <dbReference type="ARBA" id="ARBA00022448"/>
    </source>
</evidence>
<keyword evidence="10" id="KW-0968">Cytoplasmic vesicle</keyword>
<dbReference type="FunFam" id="3.30.200.20:FF:000042">
    <property type="entry name" value="Aurora kinase A"/>
    <property type="match status" value="1"/>
</dbReference>
<evidence type="ECO:0000256" key="10">
    <source>
        <dbReference type="ARBA" id="ARBA00023329"/>
    </source>
</evidence>
<comment type="caution">
    <text evidence="15">The sequence shown here is derived from an EMBL/GenBank/DDBJ whole genome shotgun (WGS) entry which is preliminary data.</text>
</comment>
<evidence type="ECO:0000256" key="13">
    <source>
        <dbReference type="SAM" id="MobiDB-lite"/>
    </source>
</evidence>
<dbReference type="PANTHER" id="PTHR24348">
    <property type="entry name" value="SERINE/THREONINE-PROTEIN KINASE UNC-51-RELATED"/>
    <property type="match status" value="1"/>
</dbReference>
<gene>
    <name evidence="15" type="ORF">RJ641_024697</name>
</gene>
<dbReference type="EMBL" id="JBAMMX010000003">
    <property type="protein sequence ID" value="KAK6943595.1"/>
    <property type="molecule type" value="Genomic_DNA"/>
</dbReference>
<dbReference type="Pfam" id="PF24497">
    <property type="entry name" value="MIT_ATG1"/>
    <property type="match status" value="1"/>
</dbReference>
<feature type="binding site" evidence="12">
    <location>
        <position position="44"/>
    </location>
    <ligand>
        <name>ATP</name>
        <dbReference type="ChEBI" id="CHEBI:30616"/>
    </ligand>
</feature>
<keyword evidence="6 15" id="KW-0418">Kinase</keyword>
<dbReference type="PROSITE" id="PS00107">
    <property type="entry name" value="PROTEIN_KINASE_ATP"/>
    <property type="match status" value="1"/>
</dbReference>
<keyword evidence="7 12" id="KW-0067">ATP-binding</keyword>
<feature type="compositionally biased region" description="Low complexity" evidence="13">
    <location>
        <begin position="429"/>
        <end position="448"/>
    </location>
</feature>
<dbReference type="PROSITE" id="PS50011">
    <property type="entry name" value="PROTEIN_KINASE_DOM"/>
    <property type="match status" value="1"/>
</dbReference>
<dbReference type="GO" id="GO:0031410">
    <property type="term" value="C:cytoplasmic vesicle"/>
    <property type="evidence" value="ECO:0007669"/>
    <property type="project" value="UniProtKB-KW"/>
</dbReference>
<keyword evidence="9" id="KW-0072">Autophagy</keyword>
<dbReference type="GO" id="GO:0005524">
    <property type="term" value="F:ATP binding"/>
    <property type="evidence" value="ECO:0007669"/>
    <property type="project" value="UniProtKB-UniRule"/>
</dbReference>
<protein>
    <submittedName>
        <fullName evidence="15">Protein kinase domain</fullName>
    </submittedName>
</protein>
<dbReference type="InterPro" id="IPR000719">
    <property type="entry name" value="Prot_kinase_dom"/>
</dbReference>
<dbReference type="PANTHER" id="PTHR24348:SF68">
    <property type="entry name" value="SERINE_THREONINE-PROTEIN KINASE ATG1C"/>
    <property type="match status" value="1"/>
</dbReference>
<dbReference type="GO" id="GO:0015031">
    <property type="term" value="P:protein transport"/>
    <property type="evidence" value="ECO:0007669"/>
    <property type="project" value="UniProtKB-KW"/>
</dbReference>
<proteinExistence type="predicted"/>
<organism evidence="15 16">
    <name type="scientific">Dillenia turbinata</name>
    <dbReference type="NCBI Taxonomy" id="194707"/>
    <lineage>
        <taxon>Eukaryota</taxon>
        <taxon>Viridiplantae</taxon>
        <taxon>Streptophyta</taxon>
        <taxon>Embryophyta</taxon>
        <taxon>Tracheophyta</taxon>
        <taxon>Spermatophyta</taxon>
        <taxon>Magnoliopsida</taxon>
        <taxon>eudicotyledons</taxon>
        <taxon>Gunneridae</taxon>
        <taxon>Pentapetalae</taxon>
        <taxon>Dilleniales</taxon>
        <taxon>Dilleniaceae</taxon>
        <taxon>Dillenia</taxon>
    </lineage>
</organism>
<evidence type="ECO:0000259" key="14">
    <source>
        <dbReference type="PROSITE" id="PS50011"/>
    </source>
</evidence>
<evidence type="ECO:0000256" key="7">
    <source>
        <dbReference type="ARBA" id="ARBA00022840"/>
    </source>
</evidence>
<dbReference type="Pfam" id="PF00069">
    <property type="entry name" value="Pkinase"/>
    <property type="match status" value="1"/>
</dbReference>
<accession>A0AAN8W065</accession>
<dbReference type="GO" id="GO:0006914">
    <property type="term" value="P:autophagy"/>
    <property type="evidence" value="ECO:0007669"/>
    <property type="project" value="UniProtKB-KW"/>
</dbReference>
<dbReference type="InterPro" id="IPR045269">
    <property type="entry name" value="Atg1-like"/>
</dbReference>
<keyword evidence="2" id="KW-0813">Transport</keyword>
<dbReference type="InterPro" id="IPR008271">
    <property type="entry name" value="Ser/Thr_kinase_AS"/>
</dbReference>
<dbReference type="GO" id="GO:0005776">
    <property type="term" value="C:autophagosome"/>
    <property type="evidence" value="ECO:0007669"/>
    <property type="project" value="UniProtKB-SubCell"/>
</dbReference>
<dbReference type="GO" id="GO:0004674">
    <property type="term" value="F:protein serine/threonine kinase activity"/>
    <property type="evidence" value="ECO:0007669"/>
    <property type="project" value="UniProtKB-KW"/>
</dbReference>
<dbReference type="FunFam" id="1.10.510.10:FF:000548">
    <property type="entry name" value="Serine/threonine-protein kinase ATG1"/>
    <property type="match status" value="1"/>
</dbReference>
<evidence type="ECO:0000256" key="5">
    <source>
        <dbReference type="ARBA" id="ARBA00022741"/>
    </source>
</evidence>